<sequence>DGGRGFVEHDDAGLVHHGPHEADELALAHGKRRAALHDGVGEGAGQALNEATGAHEVGGGPDLRVGNGFVAERDVVADGAGEE</sequence>
<feature type="non-terminal residue" evidence="1">
    <location>
        <position position="83"/>
    </location>
</feature>
<reference evidence="1" key="1">
    <citation type="journal article" date="2019" name="Sci. Rep.">
        <title>Draft genome of Tanacetum cinerariifolium, the natural source of mosquito coil.</title>
        <authorList>
            <person name="Yamashiro T."/>
            <person name="Shiraishi A."/>
            <person name="Satake H."/>
            <person name="Nakayama K."/>
        </authorList>
    </citation>
    <scope>NUCLEOTIDE SEQUENCE</scope>
</reference>
<proteinExistence type="predicted"/>
<organism evidence="1">
    <name type="scientific">Tanacetum cinerariifolium</name>
    <name type="common">Dalmatian daisy</name>
    <name type="synonym">Chrysanthemum cinerariifolium</name>
    <dbReference type="NCBI Taxonomy" id="118510"/>
    <lineage>
        <taxon>Eukaryota</taxon>
        <taxon>Viridiplantae</taxon>
        <taxon>Streptophyta</taxon>
        <taxon>Embryophyta</taxon>
        <taxon>Tracheophyta</taxon>
        <taxon>Spermatophyta</taxon>
        <taxon>Magnoliopsida</taxon>
        <taxon>eudicotyledons</taxon>
        <taxon>Gunneridae</taxon>
        <taxon>Pentapetalae</taxon>
        <taxon>asterids</taxon>
        <taxon>campanulids</taxon>
        <taxon>Asterales</taxon>
        <taxon>Asteraceae</taxon>
        <taxon>Asteroideae</taxon>
        <taxon>Anthemideae</taxon>
        <taxon>Anthemidinae</taxon>
        <taxon>Tanacetum</taxon>
    </lineage>
</organism>
<protein>
    <submittedName>
        <fullName evidence="1">Uncharacterized protein</fullName>
    </submittedName>
</protein>
<evidence type="ECO:0000313" key="1">
    <source>
        <dbReference type="EMBL" id="GFD58825.1"/>
    </source>
</evidence>
<gene>
    <name evidence="1" type="ORF">Tci_930794</name>
</gene>
<dbReference type="AlphaFoldDB" id="A0A699XFW8"/>
<accession>A0A699XFW8</accession>
<feature type="non-terminal residue" evidence="1">
    <location>
        <position position="1"/>
    </location>
</feature>
<comment type="caution">
    <text evidence="1">The sequence shown here is derived from an EMBL/GenBank/DDBJ whole genome shotgun (WGS) entry which is preliminary data.</text>
</comment>
<name>A0A699XFW8_TANCI</name>
<dbReference type="EMBL" id="BKCJ011858002">
    <property type="protein sequence ID" value="GFD58825.1"/>
    <property type="molecule type" value="Genomic_DNA"/>
</dbReference>